<keyword evidence="8" id="KW-1185">Reference proteome</keyword>
<dbReference type="Gene3D" id="1.20.140.150">
    <property type="match status" value="1"/>
</dbReference>
<dbReference type="AlphaFoldDB" id="A0A3M7SYB2"/>
<dbReference type="Pfam" id="PF13903">
    <property type="entry name" value="Claudin_2"/>
    <property type="match status" value="1"/>
</dbReference>
<evidence type="ECO:0000256" key="6">
    <source>
        <dbReference type="SAM" id="SignalP"/>
    </source>
</evidence>
<feature type="transmembrane region" description="Helical" evidence="5">
    <location>
        <begin position="88"/>
        <end position="112"/>
    </location>
</feature>
<evidence type="ECO:0000313" key="7">
    <source>
        <dbReference type="EMBL" id="RNA40578.1"/>
    </source>
</evidence>
<sequence length="214" mass="25059">MTTRLINLSCLAISFVAFVLNLTANSSDRWWVAIKRQEFENVGLWQICFNHYRHRFDFYGKIYQGCWWVFSPEIYKIFSWISQPWFRAVQAFCTLSMVSMLFALLMTAILAFSRELGKVSSRYILSTALLTLTSGLFMAIAVITFAVRGKDRDWMPRWQQNWYGWSFSVAVTSCILQVVSGSILLFEGANMKLVKNYMEKMYIQRKRLFPPAPR</sequence>
<evidence type="ECO:0000256" key="3">
    <source>
        <dbReference type="ARBA" id="ARBA00022989"/>
    </source>
</evidence>
<dbReference type="PANTHER" id="PTHR21284">
    <property type="entry name" value="EG:80H7.2 PROTEIN"/>
    <property type="match status" value="1"/>
</dbReference>
<dbReference type="Proteomes" id="UP000276133">
    <property type="component" value="Unassembled WGS sequence"/>
</dbReference>
<evidence type="ECO:0000256" key="2">
    <source>
        <dbReference type="ARBA" id="ARBA00022692"/>
    </source>
</evidence>
<dbReference type="PANTHER" id="PTHR21284:SF12">
    <property type="entry name" value="EG:80H7.2 PROTEIN"/>
    <property type="match status" value="1"/>
</dbReference>
<evidence type="ECO:0000256" key="5">
    <source>
        <dbReference type="SAM" id="Phobius"/>
    </source>
</evidence>
<evidence type="ECO:0000256" key="4">
    <source>
        <dbReference type="ARBA" id="ARBA00023136"/>
    </source>
</evidence>
<accession>A0A3M7SYB2</accession>
<keyword evidence="6" id="KW-0732">Signal</keyword>
<dbReference type="STRING" id="10195.A0A3M7SYB2"/>
<name>A0A3M7SYB2_BRAPC</name>
<dbReference type="OrthoDB" id="6140671at2759"/>
<comment type="caution">
    <text evidence="7">The sequence shown here is derived from an EMBL/GenBank/DDBJ whole genome shotgun (WGS) entry which is preliminary data.</text>
</comment>
<keyword evidence="3 5" id="KW-1133">Transmembrane helix</keyword>
<organism evidence="7 8">
    <name type="scientific">Brachionus plicatilis</name>
    <name type="common">Marine rotifer</name>
    <name type="synonym">Brachionus muelleri</name>
    <dbReference type="NCBI Taxonomy" id="10195"/>
    <lineage>
        <taxon>Eukaryota</taxon>
        <taxon>Metazoa</taxon>
        <taxon>Spiralia</taxon>
        <taxon>Gnathifera</taxon>
        <taxon>Rotifera</taxon>
        <taxon>Eurotatoria</taxon>
        <taxon>Monogononta</taxon>
        <taxon>Pseudotrocha</taxon>
        <taxon>Ploima</taxon>
        <taxon>Brachionidae</taxon>
        <taxon>Brachionus</taxon>
    </lineage>
</organism>
<evidence type="ECO:0000313" key="8">
    <source>
        <dbReference type="Proteomes" id="UP000276133"/>
    </source>
</evidence>
<feature type="transmembrane region" description="Helical" evidence="5">
    <location>
        <begin position="124"/>
        <end position="147"/>
    </location>
</feature>
<dbReference type="InterPro" id="IPR004031">
    <property type="entry name" value="PMP22/EMP/MP20/Claudin"/>
</dbReference>
<gene>
    <name evidence="7" type="ORF">BpHYR1_019919</name>
</gene>
<keyword evidence="2 5" id="KW-0812">Transmembrane</keyword>
<dbReference type="EMBL" id="REGN01000629">
    <property type="protein sequence ID" value="RNA40578.1"/>
    <property type="molecule type" value="Genomic_DNA"/>
</dbReference>
<reference evidence="7 8" key="1">
    <citation type="journal article" date="2018" name="Sci. Rep.">
        <title>Genomic signatures of local adaptation to the degree of environmental predictability in rotifers.</title>
        <authorList>
            <person name="Franch-Gras L."/>
            <person name="Hahn C."/>
            <person name="Garcia-Roger E.M."/>
            <person name="Carmona M.J."/>
            <person name="Serra M."/>
            <person name="Gomez A."/>
        </authorList>
    </citation>
    <scope>NUCLEOTIDE SEQUENCE [LARGE SCALE GENOMIC DNA]</scope>
    <source>
        <strain evidence="7">HYR1</strain>
    </source>
</reference>
<feature type="transmembrane region" description="Helical" evidence="5">
    <location>
        <begin position="162"/>
        <end position="186"/>
    </location>
</feature>
<keyword evidence="4 5" id="KW-0472">Membrane</keyword>
<feature type="signal peptide" evidence="6">
    <location>
        <begin position="1"/>
        <end position="26"/>
    </location>
</feature>
<protein>
    <submittedName>
        <fullName evidence="7">Epithelial membrane 3</fullName>
    </submittedName>
</protein>
<proteinExistence type="predicted"/>
<evidence type="ECO:0000256" key="1">
    <source>
        <dbReference type="ARBA" id="ARBA00004141"/>
    </source>
</evidence>
<dbReference type="GO" id="GO:0016020">
    <property type="term" value="C:membrane"/>
    <property type="evidence" value="ECO:0007669"/>
    <property type="project" value="UniProtKB-SubCell"/>
</dbReference>
<comment type="subcellular location">
    <subcellularLocation>
        <location evidence="1">Membrane</location>
        <topology evidence="1">Multi-pass membrane protein</topology>
    </subcellularLocation>
</comment>
<feature type="chain" id="PRO_5018269134" evidence="6">
    <location>
        <begin position="27"/>
        <end position="214"/>
    </location>
</feature>